<protein>
    <submittedName>
        <fullName evidence="1">Uncharacterized protein</fullName>
    </submittedName>
</protein>
<reference evidence="1 2" key="1">
    <citation type="journal article" date="2023" name="Plants (Basel)">
        <title>Bridging the Gap: Combining Genomics and Transcriptomics Approaches to Understand Stylosanthes scabra, an Orphan Legume from the Brazilian Caatinga.</title>
        <authorList>
            <person name="Ferreira-Neto J.R.C."/>
            <person name="da Silva M.D."/>
            <person name="Binneck E."/>
            <person name="de Melo N.F."/>
            <person name="da Silva R.H."/>
            <person name="de Melo A.L.T.M."/>
            <person name="Pandolfi V."/>
            <person name="Bustamante F.O."/>
            <person name="Brasileiro-Vidal A.C."/>
            <person name="Benko-Iseppon A.M."/>
        </authorList>
    </citation>
    <scope>NUCLEOTIDE SEQUENCE [LARGE SCALE GENOMIC DNA]</scope>
    <source>
        <tissue evidence="1">Leaves</tissue>
    </source>
</reference>
<evidence type="ECO:0000313" key="1">
    <source>
        <dbReference type="EMBL" id="MED6179323.1"/>
    </source>
</evidence>
<gene>
    <name evidence="1" type="ORF">PIB30_116079</name>
</gene>
<sequence length="67" mass="7914">MPSYRKVWMAKQKAIAKLYGDWEESFAMLPRLLSALQYFWDGTPVDLRVGPYHEGDRLDQESCQFDK</sequence>
<dbReference type="EMBL" id="JASCZI010167433">
    <property type="protein sequence ID" value="MED6179323.1"/>
    <property type="molecule type" value="Genomic_DNA"/>
</dbReference>
<comment type="caution">
    <text evidence="1">The sequence shown here is derived from an EMBL/GenBank/DDBJ whole genome shotgun (WGS) entry which is preliminary data.</text>
</comment>
<accession>A0ABU6W2Y0</accession>
<dbReference type="Proteomes" id="UP001341840">
    <property type="component" value="Unassembled WGS sequence"/>
</dbReference>
<evidence type="ECO:0000313" key="2">
    <source>
        <dbReference type="Proteomes" id="UP001341840"/>
    </source>
</evidence>
<organism evidence="1 2">
    <name type="scientific">Stylosanthes scabra</name>
    <dbReference type="NCBI Taxonomy" id="79078"/>
    <lineage>
        <taxon>Eukaryota</taxon>
        <taxon>Viridiplantae</taxon>
        <taxon>Streptophyta</taxon>
        <taxon>Embryophyta</taxon>
        <taxon>Tracheophyta</taxon>
        <taxon>Spermatophyta</taxon>
        <taxon>Magnoliopsida</taxon>
        <taxon>eudicotyledons</taxon>
        <taxon>Gunneridae</taxon>
        <taxon>Pentapetalae</taxon>
        <taxon>rosids</taxon>
        <taxon>fabids</taxon>
        <taxon>Fabales</taxon>
        <taxon>Fabaceae</taxon>
        <taxon>Papilionoideae</taxon>
        <taxon>50 kb inversion clade</taxon>
        <taxon>dalbergioids sensu lato</taxon>
        <taxon>Dalbergieae</taxon>
        <taxon>Pterocarpus clade</taxon>
        <taxon>Stylosanthes</taxon>
    </lineage>
</organism>
<proteinExistence type="predicted"/>
<name>A0ABU6W2Y0_9FABA</name>
<feature type="non-terminal residue" evidence="1">
    <location>
        <position position="67"/>
    </location>
</feature>
<keyword evidence="2" id="KW-1185">Reference proteome</keyword>